<protein>
    <submittedName>
        <fullName evidence="1">Terminase</fullName>
    </submittedName>
</protein>
<accession>A0A1L3ZVM2</accession>
<dbReference type="Gene3D" id="3.40.50.300">
    <property type="entry name" value="P-loop containing nucleotide triphosphate hydrolases"/>
    <property type="match status" value="1"/>
</dbReference>
<organism evidence="1 2">
    <name type="scientific">Tardibacter chloracetimidivorans</name>
    <dbReference type="NCBI Taxonomy" id="1921510"/>
    <lineage>
        <taxon>Bacteria</taxon>
        <taxon>Pseudomonadati</taxon>
        <taxon>Pseudomonadota</taxon>
        <taxon>Alphaproteobacteria</taxon>
        <taxon>Sphingomonadales</taxon>
        <taxon>Sphingomonadaceae</taxon>
        <taxon>Tardibacter</taxon>
    </lineage>
</organism>
<dbReference type="Proteomes" id="UP000182063">
    <property type="component" value="Chromosome"/>
</dbReference>
<gene>
    <name evidence="1" type="ORF">BSL82_10120</name>
</gene>
<dbReference type="OrthoDB" id="9768556at2"/>
<evidence type="ECO:0000313" key="2">
    <source>
        <dbReference type="Proteomes" id="UP000182063"/>
    </source>
</evidence>
<evidence type="ECO:0000313" key="1">
    <source>
        <dbReference type="EMBL" id="API59629.1"/>
    </source>
</evidence>
<dbReference type="Gene3D" id="3.30.420.240">
    <property type="match status" value="1"/>
</dbReference>
<keyword evidence="2" id="KW-1185">Reference proteome</keyword>
<dbReference type="KEGG" id="sphj:BSL82_10120"/>
<proteinExistence type="predicted"/>
<sequence length="526" mass="58467">MRQVTPEQWAAMTPAQRRELVALVSRFERPWYPLKGPQTMAYESKADIIGFGGAAGGGKTDLACGKSITHHQKIMALRRVGTELTGILDRFTELFGNRDGYNGKDNIWRTRRFDGKPLQIEFGAVPILGDEKKFQGRPHDLLIFDEAANFLEIQVRFLLGWLRSVDPTQKCQALLTFNPPTSAEGRWIISFFAPWLDKKFPNPALPGELRYAAMVPDAQGGSKDVWVDGPEPFVLVDGEPCYDFDPADYAPTEIITPKSRTFIPSRITDNPHLFGTGYMSTLQALPEPLRSQMLNGDFAAGMEDDPWQVIPTAWVEAAMARWKEHAVKPPMDSLGVDVARGGKDNTTIARLHGNWFDKTLLHPGTQTPDGPAVAGLVIASMRDQAPIHIDVIGVGASPYDFLISAHQQVIGVNVSETARGTDKSGRLSFPNMRSELWWKFREWLDPANNTGAALPNEPELLAELTAPKWSLQGPKIVVESREQIIARIGRSPDRASAYILALVRTPKLPKELRPHSSKPKDYDPYA</sequence>
<name>A0A1L3ZVM2_9SPHN</name>
<reference evidence="2" key="1">
    <citation type="submission" date="2016-11" db="EMBL/GenBank/DDBJ databases">
        <title>Complete Genome Sequence of alachlor-degrading Sphingomonas sp. strain JJ-A5.</title>
        <authorList>
            <person name="Lee H."/>
            <person name="Ka J.-O."/>
        </authorList>
    </citation>
    <scope>NUCLEOTIDE SEQUENCE [LARGE SCALE GENOMIC DNA]</scope>
    <source>
        <strain evidence="2">JJ-A5</strain>
    </source>
</reference>
<dbReference type="AlphaFoldDB" id="A0A1L3ZVM2"/>
<dbReference type="InterPro" id="IPR027417">
    <property type="entry name" value="P-loop_NTPase"/>
</dbReference>
<dbReference type="EMBL" id="CP018221">
    <property type="protein sequence ID" value="API59629.1"/>
    <property type="molecule type" value="Genomic_DNA"/>
</dbReference>
<dbReference type="STRING" id="1921510.BSL82_10120"/>